<dbReference type="Pfam" id="PF13561">
    <property type="entry name" value="adh_short_C2"/>
    <property type="match status" value="1"/>
</dbReference>
<dbReference type="PANTHER" id="PTHR43618">
    <property type="entry name" value="7-ALPHA-HYDROXYSTEROID DEHYDROGENASE"/>
    <property type="match status" value="1"/>
</dbReference>
<evidence type="ECO:0000313" key="4">
    <source>
        <dbReference type="EMBL" id="EGD83448.1"/>
    </source>
</evidence>
<dbReference type="InterPro" id="IPR052178">
    <property type="entry name" value="Sec_Metab_Biosynth_SDR"/>
</dbReference>
<dbReference type="PANTHER" id="PTHR43618:SF17">
    <property type="entry name" value="RHAMNOLIPIDS BIOSYNTHESIS 3-OXOACYL-[ACYL-CARRIER-PROTEIN] REDUCTASE"/>
    <property type="match status" value="1"/>
</dbReference>
<proteinExistence type="inferred from homology"/>
<dbReference type="InterPro" id="IPR036291">
    <property type="entry name" value="NAD(P)-bd_dom_sf"/>
</dbReference>
<dbReference type="PRINTS" id="PR00080">
    <property type="entry name" value="SDRFAMILY"/>
</dbReference>
<accession>F2U7N1</accession>
<name>F2U7N1_SALR5</name>
<dbReference type="EMBL" id="GL832963">
    <property type="protein sequence ID" value="EGD83448.1"/>
    <property type="molecule type" value="Genomic_DNA"/>
</dbReference>
<dbReference type="RefSeq" id="XP_004994952.1">
    <property type="nucleotide sequence ID" value="XM_004994895.1"/>
</dbReference>
<dbReference type="InterPro" id="IPR020904">
    <property type="entry name" value="Sc_DH/Rdtase_CS"/>
</dbReference>
<dbReference type="KEGG" id="sre:PTSG_04055"/>
<reference evidence="4" key="1">
    <citation type="submission" date="2009-08" db="EMBL/GenBank/DDBJ databases">
        <title>Annotation of Salpingoeca rosetta.</title>
        <authorList>
            <consortium name="The Broad Institute Genome Sequencing Platform"/>
            <person name="Russ C."/>
            <person name="Cuomo C."/>
            <person name="Burger G."/>
            <person name="Gray M.W."/>
            <person name="Holland P.W.H."/>
            <person name="King N."/>
            <person name="Lang F.B.F."/>
            <person name="Roger A.J."/>
            <person name="Ruiz-Trillo I."/>
            <person name="Young S.K."/>
            <person name="Zeng Q."/>
            <person name="Gargeya S."/>
            <person name="Alvarado L."/>
            <person name="Berlin A."/>
            <person name="Chapman S.B."/>
            <person name="Chen Z."/>
            <person name="Freedman E."/>
            <person name="Gellesch M."/>
            <person name="Goldberg J."/>
            <person name="Griggs A."/>
            <person name="Gujja S."/>
            <person name="Heilman E."/>
            <person name="Heiman D."/>
            <person name="Howarth C."/>
            <person name="Mehta T."/>
            <person name="Neiman D."/>
            <person name="Pearson M."/>
            <person name="Roberts A."/>
            <person name="Saif S."/>
            <person name="Shea T."/>
            <person name="Shenoy N."/>
            <person name="Sisk P."/>
            <person name="Stolte C."/>
            <person name="Sykes S."/>
            <person name="White J."/>
            <person name="Yandava C."/>
            <person name="Haas B."/>
            <person name="Nusbaum C."/>
            <person name="Birren B."/>
        </authorList>
    </citation>
    <scope>NUCLEOTIDE SEQUENCE [LARGE SCALE GENOMIC DNA]</scope>
    <source>
        <strain evidence="4">ATCC 50818</strain>
    </source>
</reference>
<evidence type="ECO:0000256" key="1">
    <source>
        <dbReference type="ARBA" id="ARBA00006484"/>
    </source>
</evidence>
<dbReference type="PRINTS" id="PR00081">
    <property type="entry name" value="GDHRDH"/>
</dbReference>
<dbReference type="OrthoDB" id="294295at2759"/>
<dbReference type="Proteomes" id="UP000007799">
    <property type="component" value="Unassembled WGS sequence"/>
</dbReference>
<dbReference type="GO" id="GO:0016491">
    <property type="term" value="F:oxidoreductase activity"/>
    <property type="evidence" value="ECO:0007669"/>
    <property type="project" value="UniProtKB-KW"/>
</dbReference>
<dbReference type="InParanoid" id="F2U7N1"/>
<protein>
    <submittedName>
        <fullName evidence="4">Short-chain dehydrogenase/reductase SDR</fullName>
    </submittedName>
</protein>
<dbReference type="AlphaFoldDB" id="F2U7N1"/>
<sequence length="329" mass="34617">MMGDERERDGGRGLRTQDLFDVRGKVALVTGGSRGIGAMIAEALAVNGAKARHSSVYVSSRKADACTKFAKYVNERCRLLAEQDQQERDAACQCTPATTTARTTPASTRTATTTTTTVTARRATARGSCHPLPADLSSFDGCGALFAAFQRTGEPRLHILVNNAGATWGEALETHPESAWDKLLNLNVKAAFRLVQLFLPLLKAAATEAAPASIINVGSITGIGVSLTDTYSYAASKAAIHHMTRVLASKLAEDHICINAIAPGPFPSKMTKALLEQLGDEVVSAVPMHRVGRPADMAGVTLLLCSRAGAYITGAVIPVDGGMLVKASL</sequence>
<organism evidence="5">
    <name type="scientific">Salpingoeca rosetta (strain ATCC 50818 / BSB-021)</name>
    <dbReference type="NCBI Taxonomy" id="946362"/>
    <lineage>
        <taxon>Eukaryota</taxon>
        <taxon>Choanoflagellata</taxon>
        <taxon>Craspedida</taxon>
        <taxon>Salpingoecidae</taxon>
        <taxon>Salpingoeca</taxon>
    </lineage>
</organism>
<dbReference type="InterPro" id="IPR002347">
    <property type="entry name" value="SDR_fam"/>
</dbReference>
<comment type="similarity">
    <text evidence="1">Belongs to the short-chain dehydrogenases/reductases (SDR) family.</text>
</comment>
<evidence type="ECO:0000313" key="5">
    <source>
        <dbReference type="Proteomes" id="UP000007799"/>
    </source>
</evidence>
<keyword evidence="3" id="KW-0560">Oxidoreductase</keyword>
<keyword evidence="5" id="KW-1185">Reference proteome</keyword>
<dbReference type="FunFam" id="3.40.50.720:FF:000084">
    <property type="entry name" value="Short-chain dehydrogenase reductase"/>
    <property type="match status" value="1"/>
</dbReference>
<dbReference type="GeneID" id="16075530"/>
<dbReference type="STRING" id="946362.F2U7N1"/>
<dbReference type="eggNOG" id="KOG0725">
    <property type="taxonomic scope" value="Eukaryota"/>
</dbReference>
<dbReference type="Gene3D" id="3.40.50.720">
    <property type="entry name" value="NAD(P)-binding Rossmann-like Domain"/>
    <property type="match status" value="1"/>
</dbReference>
<keyword evidence="2" id="KW-0521">NADP</keyword>
<dbReference type="SUPFAM" id="SSF51735">
    <property type="entry name" value="NAD(P)-binding Rossmann-fold domains"/>
    <property type="match status" value="1"/>
</dbReference>
<evidence type="ECO:0000256" key="2">
    <source>
        <dbReference type="ARBA" id="ARBA00022857"/>
    </source>
</evidence>
<dbReference type="OMA" id="EFHSCDV"/>
<evidence type="ECO:0000256" key="3">
    <source>
        <dbReference type="ARBA" id="ARBA00023002"/>
    </source>
</evidence>
<dbReference type="PROSITE" id="PS00061">
    <property type="entry name" value="ADH_SHORT"/>
    <property type="match status" value="1"/>
</dbReference>
<gene>
    <name evidence="4" type="ORF">PTSG_04055</name>
</gene>